<keyword evidence="1" id="KW-0472">Membrane</keyword>
<evidence type="ECO:0000313" key="3">
    <source>
        <dbReference type="Proteomes" id="UP000306585"/>
    </source>
</evidence>
<accession>A0A5R9GPW9</accession>
<gene>
    <name evidence="2" type="ORF">FEF65_04790</name>
</gene>
<dbReference type="RefSeq" id="WP_138238646.1">
    <property type="nucleotide sequence ID" value="NZ_VBRY01000003.1"/>
</dbReference>
<dbReference type="Proteomes" id="UP000306585">
    <property type="component" value="Unassembled WGS sequence"/>
</dbReference>
<reference evidence="2 3" key="1">
    <citation type="journal article" date="2019" name="Appl. Environ. Microbiol.">
        <title>Environmental Evidence and Genomic Insight of Iron-oxidizing Bacteria Preference Towards More Corrosion Resistant Stainless Steel at Higher Salinities.</title>
        <authorList>
            <person name="Garrison C.E."/>
            <person name="Price K.A."/>
            <person name="Field E.K."/>
        </authorList>
    </citation>
    <scope>NUCLEOTIDE SEQUENCE [LARGE SCALE GENOMIC DNA]</scope>
    <source>
        <strain evidence="2 3">P3</strain>
    </source>
</reference>
<dbReference type="EMBL" id="VBRY01000003">
    <property type="protein sequence ID" value="TLS68311.1"/>
    <property type="molecule type" value="Genomic_DNA"/>
</dbReference>
<protein>
    <recommendedName>
        <fullName evidence="4">Type 4 fimbrial biogenesis protein PilX N-terminal domain-containing protein</fullName>
    </recommendedName>
</protein>
<comment type="caution">
    <text evidence="2">The sequence shown here is derived from an EMBL/GenBank/DDBJ whole genome shotgun (WGS) entry which is preliminary data.</text>
</comment>
<evidence type="ECO:0008006" key="4">
    <source>
        <dbReference type="Google" id="ProtNLM"/>
    </source>
</evidence>
<keyword evidence="1" id="KW-1133">Transmembrane helix</keyword>
<sequence>MAEKLGRRYRPGVGGAERGFVLVTALVMLGLLTLMSLAMFYSSRIASQTSSTAQSSTEAYYYAETAVHYIAWALANDAEFDNHSYTGSYVAAPFGEPLTPANAAMVGDFMEWSAYLWNPGPTAISDTSTAGTAGQVMYFDNSPMGSRTICMQSAASFANCIDVTVDPANRAAPTMNRISASLPRYIRLDIAADGSITPSIPALPHHAIPVVGQDIPLNGAILWLTAGDPNNPNHDIEIFPLDPLNAYGGLAATACVGGALPGCPCDSGLASFATAQACDANTGAWLPTYRIVAYAIGYVNGKPSHLLRSVVQ</sequence>
<evidence type="ECO:0000256" key="1">
    <source>
        <dbReference type="SAM" id="Phobius"/>
    </source>
</evidence>
<organism evidence="2 3">
    <name type="scientific">Mariprofundus erugo</name>
    <dbReference type="NCBI Taxonomy" id="2528639"/>
    <lineage>
        <taxon>Bacteria</taxon>
        <taxon>Pseudomonadati</taxon>
        <taxon>Pseudomonadota</taxon>
        <taxon>Candidatius Mariprofundia</taxon>
        <taxon>Mariprofundales</taxon>
        <taxon>Mariprofundaceae</taxon>
        <taxon>Mariprofundus</taxon>
    </lineage>
</organism>
<keyword evidence="3" id="KW-1185">Reference proteome</keyword>
<name>A0A5R9GPW9_9PROT</name>
<dbReference type="AlphaFoldDB" id="A0A5R9GPW9"/>
<proteinExistence type="predicted"/>
<keyword evidence="1" id="KW-0812">Transmembrane</keyword>
<feature type="transmembrane region" description="Helical" evidence="1">
    <location>
        <begin position="20"/>
        <end position="41"/>
    </location>
</feature>
<evidence type="ECO:0000313" key="2">
    <source>
        <dbReference type="EMBL" id="TLS68311.1"/>
    </source>
</evidence>